<dbReference type="InterPro" id="IPR011990">
    <property type="entry name" value="TPR-like_helical_dom_sf"/>
</dbReference>
<dbReference type="AlphaFoldDB" id="A0A0G4IYC5"/>
<dbReference type="Pfam" id="PF14432">
    <property type="entry name" value="DYW_deaminase"/>
    <property type="match status" value="1"/>
</dbReference>
<dbReference type="InterPro" id="IPR002885">
    <property type="entry name" value="PPR_rpt"/>
</dbReference>
<dbReference type="InterPro" id="IPR046960">
    <property type="entry name" value="PPR_At4g14850-like_plant"/>
</dbReference>
<dbReference type="OrthoDB" id="185373at2759"/>
<dbReference type="PANTHER" id="PTHR47926">
    <property type="entry name" value="PENTATRICOPEPTIDE REPEAT-CONTAINING PROTEIN"/>
    <property type="match status" value="1"/>
</dbReference>
<organism evidence="3 5">
    <name type="scientific">Plasmodiophora brassicae</name>
    <name type="common">Clubroot disease agent</name>
    <dbReference type="NCBI Taxonomy" id="37360"/>
    <lineage>
        <taxon>Eukaryota</taxon>
        <taxon>Sar</taxon>
        <taxon>Rhizaria</taxon>
        <taxon>Endomyxa</taxon>
        <taxon>Phytomyxea</taxon>
        <taxon>Plasmodiophorida</taxon>
        <taxon>Plasmodiophoridae</taxon>
        <taxon>Plasmodiophora</taxon>
    </lineage>
</organism>
<dbReference type="GO" id="GO:0003723">
    <property type="term" value="F:RNA binding"/>
    <property type="evidence" value="ECO:0007669"/>
    <property type="project" value="InterPro"/>
</dbReference>
<dbReference type="GO" id="GO:0009451">
    <property type="term" value="P:RNA modification"/>
    <property type="evidence" value="ECO:0007669"/>
    <property type="project" value="InterPro"/>
</dbReference>
<evidence type="ECO:0000256" key="1">
    <source>
        <dbReference type="PROSITE-ProRule" id="PRU00708"/>
    </source>
</evidence>
<dbReference type="EMBL" id="CDSF01000097">
    <property type="protein sequence ID" value="CEP00066.1"/>
    <property type="molecule type" value="Genomic_DNA"/>
</dbReference>
<accession>A0A0G4IYC5</accession>
<feature type="repeat" description="PPR" evidence="1">
    <location>
        <begin position="345"/>
        <end position="379"/>
    </location>
</feature>
<keyword evidence="4" id="KW-0496">Mitochondrion</keyword>
<dbReference type="PROSITE" id="PS51375">
    <property type="entry name" value="PPR"/>
    <property type="match status" value="1"/>
</dbReference>
<dbReference type="Proteomes" id="UP000039324">
    <property type="component" value="Unassembled WGS sequence"/>
</dbReference>
<sequence>MAARAVARAFARVGRRPPGLRYMDAATIVERPSVPQAMRLLQDGCDPAHGWAVFQRMLCSQHVLDPAFFEQMLQFCQRYDPSRVVDVMNVAVSRGGLSPQAIDTLFSAFLVASHKAKPPPVAYAFDLYSKHDVLQTSTTALNGLVSLCRVANDASSAFPLLDDALKRNLTIGPDLFASFALCCAESGSAQGADVAEKMLDDGVSKQIRFPRQHAPFGHLVQVLIAHHRLESAVRVLDVMGTLAIPNRDRQAAVQKVLVALAKATHVPLMMLVFRAMKVGAVPGVLSAMITAAGRAFDGTAVATLHRYASETGMLGSDPIVTRLMSSYELCMNLDACDELFRGAASAPAYTAMIAAYSNHGLLDKAIATFGAMQEARLRPTKETLLALLSGCRKVADLERAQAILADFARTWQIHPGHVHANCMVDLDARVDDLDAAERFVAGQATFNDSVSCWARVLRACHKKRDVERAERVFARILGIPCASPEARAPSYALMASVYARARRLSDLSRLRAEMTSTGVPVPDTRPTVTSLLLDDRRIDFLSGDAEQPPGAVEQHSMMIENLLSDGYIVDTSVVWADADASSTEDRARASVLMHGEKLAVAYALMRPGPASDPIRLTTRAPLCLDCHDALRRVSSLYDRPIFVFEHDKRPHRFIGGQCSCGD</sequence>
<dbReference type="InterPro" id="IPR032867">
    <property type="entry name" value="DYW_dom"/>
</dbReference>
<reference evidence="4 6" key="2">
    <citation type="submission" date="2018-03" db="EMBL/GenBank/DDBJ databases">
        <authorList>
            <person name="Fogelqvist J."/>
        </authorList>
    </citation>
    <scope>NUCLEOTIDE SEQUENCE [LARGE SCALE GENOMIC DNA]</scope>
</reference>
<dbReference type="GO" id="GO:0008270">
    <property type="term" value="F:zinc ion binding"/>
    <property type="evidence" value="ECO:0007669"/>
    <property type="project" value="InterPro"/>
</dbReference>
<proteinExistence type="predicted"/>
<feature type="domain" description="DYW" evidence="2">
    <location>
        <begin position="566"/>
        <end position="662"/>
    </location>
</feature>
<dbReference type="STRING" id="37360.A0A0G4IYC5"/>
<dbReference type="NCBIfam" id="TIGR00756">
    <property type="entry name" value="PPR"/>
    <property type="match status" value="1"/>
</dbReference>
<reference evidence="3 5" key="1">
    <citation type="submission" date="2015-02" db="EMBL/GenBank/DDBJ databases">
        <authorList>
            <person name="Chooi Y.-H."/>
        </authorList>
    </citation>
    <scope>NUCLEOTIDE SEQUENCE [LARGE SCALE GENOMIC DNA]</scope>
    <source>
        <strain evidence="3">E3</strain>
    </source>
</reference>
<geneLocation type="mitochondrion" evidence="4"/>
<protein>
    <recommendedName>
        <fullName evidence="2">DYW domain-containing protein</fullName>
    </recommendedName>
</protein>
<keyword evidence="5" id="KW-1185">Reference proteome</keyword>
<dbReference type="Gene3D" id="1.25.40.10">
    <property type="entry name" value="Tetratricopeptide repeat domain"/>
    <property type="match status" value="2"/>
</dbReference>
<dbReference type="EMBL" id="OVEO01000013">
    <property type="protein sequence ID" value="SPR00186.1"/>
    <property type="molecule type" value="Genomic_DNA"/>
</dbReference>
<evidence type="ECO:0000313" key="4">
    <source>
        <dbReference type="EMBL" id="SPR00186.1"/>
    </source>
</evidence>
<dbReference type="Pfam" id="PF01535">
    <property type="entry name" value="PPR"/>
    <property type="match status" value="1"/>
</dbReference>
<name>A0A0G4IYC5_PLABS</name>
<evidence type="ECO:0000313" key="3">
    <source>
        <dbReference type="EMBL" id="CEP00066.1"/>
    </source>
</evidence>
<evidence type="ECO:0000313" key="5">
    <source>
        <dbReference type="Proteomes" id="UP000039324"/>
    </source>
</evidence>
<gene>
    <name evidence="3" type="ORF">PBRA_007800</name>
    <name evidence="4" type="ORF">PLBR_LOCUS7401</name>
</gene>
<evidence type="ECO:0000259" key="2">
    <source>
        <dbReference type="Pfam" id="PF14432"/>
    </source>
</evidence>
<evidence type="ECO:0000313" key="6">
    <source>
        <dbReference type="Proteomes" id="UP000290189"/>
    </source>
</evidence>
<dbReference type="Proteomes" id="UP000290189">
    <property type="component" value="Unassembled WGS sequence"/>
</dbReference>